<dbReference type="AlphaFoldDB" id="A0A0H2REP8"/>
<proteinExistence type="predicted"/>
<dbReference type="Proteomes" id="UP000053477">
    <property type="component" value="Unassembled WGS sequence"/>
</dbReference>
<dbReference type="InParanoid" id="A0A0H2REP8"/>
<evidence type="ECO:0000313" key="2">
    <source>
        <dbReference type="Proteomes" id="UP000053477"/>
    </source>
</evidence>
<gene>
    <name evidence="1" type="ORF">SCHPADRAFT_942962</name>
</gene>
<dbReference type="EMBL" id="KQ086030">
    <property type="protein sequence ID" value="KLO10304.1"/>
    <property type="molecule type" value="Genomic_DNA"/>
</dbReference>
<name>A0A0H2REP8_9AGAM</name>
<reference evidence="1 2" key="1">
    <citation type="submission" date="2015-04" db="EMBL/GenBank/DDBJ databases">
        <title>Complete genome sequence of Schizopora paradoxa KUC8140, a cosmopolitan wood degrader in East Asia.</title>
        <authorList>
            <consortium name="DOE Joint Genome Institute"/>
            <person name="Min B."/>
            <person name="Park H."/>
            <person name="Jang Y."/>
            <person name="Kim J.-J."/>
            <person name="Kim K.H."/>
            <person name="Pangilinan J."/>
            <person name="Lipzen A."/>
            <person name="Riley R."/>
            <person name="Grigoriev I.V."/>
            <person name="Spatafora J.W."/>
            <person name="Choi I.-G."/>
        </authorList>
    </citation>
    <scope>NUCLEOTIDE SEQUENCE [LARGE SCALE GENOMIC DNA]</scope>
    <source>
        <strain evidence="1 2">KUC8140</strain>
    </source>
</reference>
<keyword evidence="2" id="KW-1185">Reference proteome</keyword>
<dbReference type="OrthoDB" id="3048892at2759"/>
<dbReference type="STRING" id="27342.A0A0H2REP8"/>
<dbReference type="Gene3D" id="3.40.395.10">
    <property type="entry name" value="Adenoviral Proteinase, Chain A"/>
    <property type="match status" value="1"/>
</dbReference>
<protein>
    <submittedName>
        <fullName evidence="1">Uncharacterized protein</fullName>
    </submittedName>
</protein>
<sequence length="365" mass="40545">MSSPSRQAPQPSMSFNTYCTVPPSTLYSTEYFRSLTFADVETLRLPAIAPEGTLTNWVHVVDSPPDWTVELDDLIPHGEDIRPVLNEMEAQYGLGKRGVVLQLRQLGKNVHVFATYGKLRIFQNINNSVAKVQGAIELFQTLRSTRSLPGYVLDRFATHPIFAPVSGLRGSGVSLWELTYLNDEQWVHEDTLNALGELAYLEQAVRSKTLPPKFLFLPTSFFAHLDLLYSEGLPLSATIHELRRRVVATNVEAIGFLVLVGSHFSAVWVDSTGVYTADSLEATHGPPPHLIDMLKWAFGGTPLRIANVVTRCKVPQQTSTMGNGSCGIASHNFVYRRAFGNVLEWDPNRSSHFRIAASVKLVLHC</sequence>
<evidence type="ECO:0000313" key="1">
    <source>
        <dbReference type="EMBL" id="KLO10304.1"/>
    </source>
</evidence>
<organism evidence="1 2">
    <name type="scientific">Schizopora paradoxa</name>
    <dbReference type="NCBI Taxonomy" id="27342"/>
    <lineage>
        <taxon>Eukaryota</taxon>
        <taxon>Fungi</taxon>
        <taxon>Dikarya</taxon>
        <taxon>Basidiomycota</taxon>
        <taxon>Agaricomycotina</taxon>
        <taxon>Agaricomycetes</taxon>
        <taxon>Hymenochaetales</taxon>
        <taxon>Schizoporaceae</taxon>
        <taxon>Schizopora</taxon>
    </lineage>
</organism>
<accession>A0A0H2REP8</accession>